<protein>
    <submittedName>
        <fullName evidence="2">P1 family peptidase</fullName>
    </submittedName>
</protein>
<reference evidence="2" key="1">
    <citation type="submission" date="2022-04" db="EMBL/GenBank/DDBJ databases">
        <title>Halobacillus sp. isolated from saltern.</title>
        <authorList>
            <person name="Won M."/>
            <person name="Lee C.-M."/>
            <person name="Woen H.-Y."/>
            <person name="Kwon S.-W."/>
        </authorList>
    </citation>
    <scope>NUCLEOTIDE SEQUENCE</scope>
    <source>
        <strain evidence="2">SSHM10-5</strain>
    </source>
</reference>
<dbReference type="InterPro" id="IPR005321">
    <property type="entry name" value="Peptidase_S58_DmpA"/>
</dbReference>
<dbReference type="Gene3D" id="3.60.70.12">
    <property type="entry name" value="L-amino peptidase D-ALA esterase/amidase"/>
    <property type="match status" value="1"/>
</dbReference>
<sequence>MNDQKRIRDYNLKVGQLQTGSLNSITDVEGVTVGHVTLSNKGMQTGVTAIIPHQGNLFKEKLIASSHVINGFGKTMGTIQMEELGTIETPIVLTNTLNIGTAALALTEYMMAQNPEIGRTTGTINPVIGECNDMYLNDIRAQFVEKHHVLEALDSAASKFEEGAAGAGAGMLCYSLKGGIGTSSRKIELDHGTYTIGILVLANFGMLSDLTINGRAVGVELREALLRIPEEKDKGSVMVIVATDLPVSERQLNRIIKRTVTGLARTGSTISNGSGDIVIGFSTATKIPHEKPNHCLSIPTIHEEDIDLPFRAVGEATEEAVLNALVTARHTVGRDGNMRPALSDLLVKHDTQL</sequence>
<dbReference type="EMBL" id="CP095075">
    <property type="protein sequence ID" value="UOR10887.1"/>
    <property type="molecule type" value="Genomic_DNA"/>
</dbReference>
<dbReference type="SUPFAM" id="SSF56266">
    <property type="entry name" value="DmpA/ArgJ-like"/>
    <property type="match status" value="1"/>
</dbReference>
<dbReference type="PANTHER" id="PTHR36512">
    <property type="entry name" value="D-AMINOPEPTIDASE"/>
    <property type="match status" value="1"/>
</dbReference>
<evidence type="ECO:0000256" key="1">
    <source>
        <dbReference type="ARBA" id="ARBA00007068"/>
    </source>
</evidence>
<dbReference type="Pfam" id="PF03576">
    <property type="entry name" value="Peptidase_S58"/>
    <property type="match status" value="1"/>
</dbReference>
<evidence type="ECO:0000313" key="2">
    <source>
        <dbReference type="EMBL" id="UOR10887.1"/>
    </source>
</evidence>
<proteinExistence type="inferred from homology"/>
<dbReference type="InterPro" id="IPR016117">
    <property type="entry name" value="ArgJ-like_dom_sf"/>
</dbReference>
<dbReference type="Proteomes" id="UP000830326">
    <property type="component" value="Chromosome"/>
</dbReference>
<dbReference type="CDD" id="cd02253">
    <property type="entry name" value="DmpA"/>
    <property type="match status" value="1"/>
</dbReference>
<evidence type="ECO:0000313" key="3">
    <source>
        <dbReference type="Proteomes" id="UP000830326"/>
    </source>
</evidence>
<dbReference type="RefSeq" id="WP_245030326.1">
    <property type="nucleotide sequence ID" value="NZ_CP095075.1"/>
</dbReference>
<name>A0ABY4H8T8_9BACI</name>
<organism evidence="2 3">
    <name type="scientific">Halobacillus amylolyticus</name>
    <dbReference type="NCBI Taxonomy" id="2932259"/>
    <lineage>
        <taxon>Bacteria</taxon>
        <taxon>Bacillati</taxon>
        <taxon>Bacillota</taxon>
        <taxon>Bacilli</taxon>
        <taxon>Bacillales</taxon>
        <taxon>Bacillaceae</taxon>
        <taxon>Halobacillus</taxon>
    </lineage>
</organism>
<dbReference type="PANTHER" id="PTHR36512:SF3">
    <property type="entry name" value="BLR5678 PROTEIN"/>
    <property type="match status" value="1"/>
</dbReference>
<gene>
    <name evidence="2" type="ORF">MUO15_14900</name>
</gene>
<accession>A0ABY4H8T8</accession>
<comment type="similarity">
    <text evidence="1">Belongs to the peptidase S58 family.</text>
</comment>
<keyword evidence="3" id="KW-1185">Reference proteome</keyword>